<protein>
    <submittedName>
        <fullName evidence="1">Uncharacterized protein</fullName>
    </submittedName>
</protein>
<gene>
    <name evidence="1" type="ORF">GCM10007167_05310</name>
</gene>
<comment type="caution">
    <text evidence="1">The sequence shown here is derived from an EMBL/GenBank/DDBJ whole genome shotgun (WGS) entry which is preliminary data.</text>
</comment>
<organism evidence="1 2">
    <name type="scientific">Vulcaniibacterium thermophilum</name>
    <dbReference type="NCBI Taxonomy" id="1169913"/>
    <lineage>
        <taxon>Bacteria</taxon>
        <taxon>Pseudomonadati</taxon>
        <taxon>Pseudomonadota</taxon>
        <taxon>Gammaproteobacteria</taxon>
        <taxon>Lysobacterales</taxon>
        <taxon>Lysobacteraceae</taxon>
        <taxon>Vulcaniibacterium</taxon>
    </lineage>
</organism>
<sequence>MAGITSNAPCRAISIATVAEAVSLQQQDSLFGAASRGSFFVRAPYGAPALPGLG</sequence>
<proteinExistence type="predicted"/>
<keyword evidence="2" id="KW-1185">Reference proteome</keyword>
<evidence type="ECO:0000313" key="1">
    <source>
        <dbReference type="EMBL" id="GHE27020.1"/>
    </source>
</evidence>
<accession>A0A918YWU8</accession>
<dbReference type="Proteomes" id="UP000636453">
    <property type="component" value="Unassembled WGS sequence"/>
</dbReference>
<evidence type="ECO:0000313" key="2">
    <source>
        <dbReference type="Proteomes" id="UP000636453"/>
    </source>
</evidence>
<name>A0A918YWU8_9GAMM</name>
<dbReference type="EMBL" id="BNCF01000002">
    <property type="protein sequence ID" value="GHE27020.1"/>
    <property type="molecule type" value="Genomic_DNA"/>
</dbReference>
<reference evidence="1" key="1">
    <citation type="journal article" date="2014" name="Int. J. Syst. Evol. Microbiol.">
        <title>Complete genome sequence of Corynebacterium casei LMG S-19264T (=DSM 44701T), isolated from a smear-ripened cheese.</title>
        <authorList>
            <consortium name="US DOE Joint Genome Institute (JGI-PGF)"/>
            <person name="Walter F."/>
            <person name="Albersmeier A."/>
            <person name="Kalinowski J."/>
            <person name="Ruckert C."/>
        </authorList>
    </citation>
    <scope>NUCLEOTIDE SEQUENCE</scope>
    <source>
        <strain evidence="1">KCTC 32020</strain>
    </source>
</reference>
<reference evidence="1" key="2">
    <citation type="submission" date="2020-09" db="EMBL/GenBank/DDBJ databases">
        <authorList>
            <person name="Sun Q."/>
            <person name="Kim S."/>
        </authorList>
    </citation>
    <scope>NUCLEOTIDE SEQUENCE</scope>
    <source>
        <strain evidence="1">KCTC 32020</strain>
    </source>
</reference>
<dbReference type="AlphaFoldDB" id="A0A918YWU8"/>